<sequence length="141" mass="15204">MTESKFVEILDVTDVPYSHANVSLDDVLAETRARSSSASSTGSTSTASNASSEHGRQQQPLQIISHGPVNGTPQQCRKANNELAAACRRHPTRYAAFAILPMTHPLEAADELSRTITHLNFVGALINNHTAGALYSDDKKF</sequence>
<dbReference type="GO" id="GO:0016831">
    <property type="term" value="F:carboxy-lyase activity"/>
    <property type="evidence" value="ECO:0007669"/>
    <property type="project" value="UniProtKB-KW"/>
</dbReference>
<evidence type="ECO:0000313" key="7">
    <source>
        <dbReference type="Proteomes" id="UP000308549"/>
    </source>
</evidence>
<feature type="region of interest" description="Disordered" evidence="4">
    <location>
        <begin position="33"/>
        <end position="75"/>
    </location>
</feature>
<feature type="compositionally biased region" description="Low complexity" evidence="4">
    <location>
        <begin position="34"/>
        <end position="52"/>
    </location>
</feature>
<gene>
    <name evidence="6" type="ORF">B0A50_00656</name>
</gene>
<dbReference type="OrthoDB" id="3935322at2759"/>
<name>A0A4U0UE78_9PEZI</name>
<keyword evidence="7" id="KW-1185">Reference proteome</keyword>
<feature type="domain" description="Amidohydrolase-related" evidence="5">
    <location>
        <begin position="73"/>
        <end position="138"/>
    </location>
</feature>
<reference evidence="6 7" key="1">
    <citation type="submission" date="2017-03" db="EMBL/GenBank/DDBJ databases">
        <title>Genomes of endolithic fungi from Antarctica.</title>
        <authorList>
            <person name="Coleine C."/>
            <person name="Masonjones S."/>
            <person name="Stajich J.E."/>
        </authorList>
    </citation>
    <scope>NUCLEOTIDE SEQUENCE [LARGE SCALE GENOMIC DNA]</scope>
    <source>
        <strain evidence="6 7">CCFEE 6315</strain>
    </source>
</reference>
<dbReference type="Gene3D" id="3.20.20.140">
    <property type="entry name" value="Metal-dependent hydrolases"/>
    <property type="match status" value="1"/>
</dbReference>
<dbReference type="Pfam" id="PF04909">
    <property type="entry name" value="Amidohydro_2"/>
    <property type="match status" value="1"/>
</dbReference>
<proteinExistence type="inferred from homology"/>
<evidence type="ECO:0000256" key="4">
    <source>
        <dbReference type="SAM" id="MobiDB-lite"/>
    </source>
</evidence>
<dbReference type="PANTHER" id="PTHR21240">
    <property type="entry name" value="2-AMINO-3-CARBOXYLMUCONATE-6-SEMIALDEHYDE DECARBOXYLASE"/>
    <property type="match status" value="1"/>
</dbReference>
<evidence type="ECO:0000256" key="2">
    <source>
        <dbReference type="ARBA" id="ARBA00023239"/>
    </source>
</evidence>
<dbReference type="EMBL" id="NAJL01000002">
    <property type="protein sequence ID" value="TKA33818.1"/>
    <property type="molecule type" value="Genomic_DNA"/>
</dbReference>
<keyword evidence="1 3" id="KW-0210">Decarboxylase</keyword>
<accession>A0A4U0UE78</accession>
<organism evidence="6 7">
    <name type="scientific">Salinomyces thailandicus</name>
    <dbReference type="NCBI Taxonomy" id="706561"/>
    <lineage>
        <taxon>Eukaryota</taxon>
        <taxon>Fungi</taxon>
        <taxon>Dikarya</taxon>
        <taxon>Ascomycota</taxon>
        <taxon>Pezizomycotina</taxon>
        <taxon>Dothideomycetes</taxon>
        <taxon>Dothideomycetidae</taxon>
        <taxon>Mycosphaerellales</taxon>
        <taxon>Teratosphaeriaceae</taxon>
        <taxon>Salinomyces</taxon>
    </lineage>
</organism>
<dbReference type="GO" id="GO:0005829">
    <property type="term" value="C:cytosol"/>
    <property type="evidence" value="ECO:0007669"/>
    <property type="project" value="TreeGrafter"/>
</dbReference>
<dbReference type="Proteomes" id="UP000308549">
    <property type="component" value="Unassembled WGS sequence"/>
</dbReference>
<evidence type="ECO:0000259" key="5">
    <source>
        <dbReference type="Pfam" id="PF04909"/>
    </source>
</evidence>
<dbReference type="InterPro" id="IPR006680">
    <property type="entry name" value="Amidohydro-rel"/>
</dbReference>
<comment type="caution">
    <text evidence="6">The sequence shown here is derived from an EMBL/GenBank/DDBJ whole genome shotgun (WGS) entry which is preliminary data.</text>
</comment>
<dbReference type="PANTHER" id="PTHR21240:SF30">
    <property type="entry name" value="AMIDOHYDROLASE-RELATED DOMAIN-CONTAINING PROTEIN-RELATED"/>
    <property type="match status" value="1"/>
</dbReference>
<evidence type="ECO:0000256" key="1">
    <source>
        <dbReference type="ARBA" id="ARBA00022793"/>
    </source>
</evidence>
<evidence type="ECO:0000256" key="3">
    <source>
        <dbReference type="RuleBase" id="RU366045"/>
    </source>
</evidence>
<evidence type="ECO:0000313" key="6">
    <source>
        <dbReference type="EMBL" id="TKA33818.1"/>
    </source>
</evidence>
<dbReference type="AlphaFoldDB" id="A0A4U0UE78"/>
<dbReference type="GO" id="GO:0019748">
    <property type="term" value="P:secondary metabolic process"/>
    <property type="evidence" value="ECO:0007669"/>
    <property type="project" value="TreeGrafter"/>
</dbReference>
<dbReference type="SUPFAM" id="SSF51556">
    <property type="entry name" value="Metallo-dependent hydrolases"/>
    <property type="match status" value="1"/>
</dbReference>
<protein>
    <recommendedName>
        <fullName evidence="5">Amidohydrolase-related domain-containing protein</fullName>
    </recommendedName>
</protein>
<dbReference type="GO" id="GO:0016787">
    <property type="term" value="F:hydrolase activity"/>
    <property type="evidence" value="ECO:0007669"/>
    <property type="project" value="InterPro"/>
</dbReference>
<keyword evidence="2 3" id="KW-0456">Lyase</keyword>
<dbReference type="InterPro" id="IPR032466">
    <property type="entry name" value="Metal_Hydrolase"/>
</dbReference>
<dbReference type="InterPro" id="IPR032465">
    <property type="entry name" value="ACMSD"/>
</dbReference>
<comment type="similarity">
    <text evidence="3">Belongs to the metallo-dependent hydrolases superfamily.</text>
</comment>